<dbReference type="Proteomes" id="UP000737402">
    <property type="component" value="Unassembled WGS sequence"/>
</dbReference>
<name>A0ABS2NY45_9BACI</name>
<comment type="similarity">
    <text evidence="2 5">Belongs to the RecX family.</text>
</comment>
<keyword evidence="4 5" id="KW-0963">Cytoplasm</keyword>
<dbReference type="RefSeq" id="WP_204414756.1">
    <property type="nucleotide sequence ID" value="NZ_JAFBED010000003.1"/>
</dbReference>
<dbReference type="NCBIfam" id="NF010733">
    <property type="entry name" value="PRK14135.1"/>
    <property type="match status" value="1"/>
</dbReference>
<dbReference type="Gene3D" id="1.10.10.10">
    <property type="entry name" value="Winged helix-like DNA-binding domain superfamily/Winged helix DNA-binding domain"/>
    <property type="match status" value="4"/>
</dbReference>
<comment type="caution">
    <text evidence="9">The sequence shown here is derived from an EMBL/GenBank/DDBJ whole genome shotgun (WGS) entry which is preliminary data.</text>
</comment>
<dbReference type="PANTHER" id="PTHR33602:SF1">
    <property type="entry name" value="REGULATORY PROTEIN RECX FAMILY PROTEIN"/>
    <property type="match status" value="1"/>
</dbReference>
<sequence>MQKITKISVQQKNKERFNIFLDDAYAFAVYESTLLKFQLVKGKELDELDIEEILYSDQINKAYLSAVHYLSFRMRTEKEIEVYLKEKEIEPFVIKEIIVKLKEQSYLNDAEFALAYVRTQVQTTLKGRQVISQELVEKGVSKNTIEDALMEYSQEEELEHAVKLVHKYSPKYKNDAFKIMIQKVEQALMRKGYSFSVIKEAIEEADLAEDDSEEWDAISKQAEKYHRKYAKLEGYEYKMKMKGALYRKGFPMELIDRWLEENEAVPE</sequence>
<evidence type="ECO:0000259" key="7">
    <source>
        <dbReference type="Pfam" id="PF21981"/>
    </source>
</evidence>
<dbReference type="HAMAP" id="MF_01114">
    <property type="entry name" value="RecX"/>
    <property type="match status" value="1"/>
</dbReference>
<organism evidence="9 10">
    <name type="scientific">Sutcliffiella tianshenii</name>
    <dbReference type="NCBI Taxonomy" id="1463404"/>
    <lineage>
        <taxon>Bacteria</taxon>
        <taxon>Bacillati</taxon>
        <taxon>Bacillota</taxon>
        <taxon>Bacilli</taxon>
        <taxon>Bacillales</taxon>
        <taxon>Bacillaceae</taxon>
        <taxon>Sutcliffiella</taxon>
    </lineage>
</organism>
<dbReference type="PANTHER" id="PTHR33602">
    <property type="entry name" value="REGULATORY PROTEIN RECX FAMILY PROTEIN"/>
    <property type="match status" value="1"/>
</dbReference>
<reference evidence="9 10" key="1">
    <citation type="submission" date="2021-01" db="EMBL/GenBank/DDBJ databases">
        <title>Genomic Encyclopedia of Type Strains, Phase IV (KMG-IV): sequencing the most valuable type-strain genomes for metagenomic binning, comparative biology and taxonomic classification.</title>
        <authorList>
            <person name="Goeker M."/>
        </authorList>
    </citation>
    <scope>NUCLEOTIDE SEQUENCE [LARGE SCALE GENOMIC DNA]</scope>
    <source>
        <strain evidence="9 10">DSM 25879</strain>
    </source>
</reference>
<dbReference type="InterPro" id="IPR053926">
    <property type="entry name" value="RecX_HTH_1st"/>
</dbReference>
<dbReference type="Pfam" id="PF21981">
    <property type="entry name" value="RecX_HTH3"/>
    <property type="match status" value="2"/>
</dbReference>
<feature type="domain" description="RecX first three-helical" evidence="8">
    <location>
        <begin position="62"/>
        <end position="101"/>
    </location>
</feature>
<evidence type="ECO:0000313" key="10">
    <source>
        <dbReference type="Proteomes" id="UP000737402"/>
    </source>
</evidence>
<protein>
    <recommendedName>
        <fullName evidence="3 5">Regulatory protein RecX</fullName>
    </recommendedName>
</protein>
<feature type="domain" description="RecX third three-helical" evidence="7">
    <location>
        <begin position="155"/>
        <end position="202"/>
    </location>
</feature>
<gene>
    <name evidence="5" type="primary">recX</name>
    <name evidence="9" type="ORF">JOC95_001454</name>
</gene>
<dbReference type="Pfam" id="PF02631">
    <property type="entry name" value="RecX_HTH2"/>
    <property type="match status" value="1"/>
</dbReference>
<feature type="domain" description="RecX second three-helical" evidence="6">
    <location>
        <begin position="108"/>
        <end position="149"/>
    </location>
</feature>
<evidence type="ECO:0000256" key="2">
    <source>
        <dbReference type="ARBA" id="ARBA00009695"/>
    </source>
</evidence>
<keyword evidence="10" id="KW-1185">Reference proteome</keyword>
<dbReference type="InterPro" id="IPR053925">
    <property type="entry name" value="RecX_HTH_3rd"/>
</dbReference>
<evidence type="ECO:0000256" key="4">
    <source>
        <dbReference type="ARBA" id="ARBA00022490"/>
    </source>
</evidence>
<evidence type="ECO:0000259" key="6">
    <source>
        <dbReference type="Pfam" id="PF02631"/>
    </source>
</evidence>
<comment type="subcellular location">
    <subcellularLocation>
        <location evidence="1 5">Cytoplasm</location>
    </subcellularLocation>
</comment>
<proteinExistence type="inferred from homology"/>
<evidence type="ECO:0000256" key="5">
    <source>
        <dbReference type="HAMAP-Rule" id="MF_01114"/>
    </source>
</evidence>
<evidence type="ECO:0000256" key="1">
    <source>
        <dbReference type="ARBA" id="ARBA00004496"/>
    </source>
</evidence>
<feature type="domain" description="RecX third three-helical" evidence="7">
    <location>
        <begin position="213"/>
        <end position="259"/>
    </location>
</feature>
<dbReference type="InterPro" id="IPR053924">
    <property type="entry name" value="RecX_HTH_2nd"/>
</dbReference>
<evidence type="ECO:0000259" key="8">
    <source>
        <dbReference type="Pfam" id="PF21982"/>
    </source>
</evidence>
<dbReference type="EMBL" id="JAFBED010000003">
    <property type="protein sequence ID" value="MBM7619602.1"/>
    <property type="molecule type" value="Genomic_DNA"/>
</dbReference>
<dbReference type="InterPro" id="IPR003783">
    <property type="entry name" value="Regulatory_RecX"/>
</dbReference>
<comment type="function">
    <text evidence="5">Modulates RecA activity.</text>
</comment>
<evidence type="ECO:0000313" key="9">
    <source>
        <dbReference type="EMBL" id="MBM7619602.1"/>
    </source>
</evidence>
<evidence type="ECO:0000256" key="3">
    <source>
        <dbReference type="ARBA" id="ARBA00018111"/>
    </source>
</evidence>
<accession>A0ABS2NY45</accession>
<dbReference type="InterPro" id="IPR036388">
    <property type="entry name" value="WH-like_DNA-bd_sf"/>
</dbReference>
<dbReference type="Pfam" id="PF21982">
    <property type="entry name" value="RecX_HTH1"/>
    <property type="match status" value="1"/>
</dbReference>